<evidence type="ECO:0000313" key="2">
    <source>
        <dbReference type="Proteomes" id="UP000069241"/>
    </source>
</evidence>
<dbReference type="KEGG" id="dfi:AXF13_10760"/>
<dbReference type="EMBL" id="CP014229">
    <property type="protein sequence ID" value="AMD90558.1"/>
    <property type="molecule type" value="Genomic_DNA"/>
</dbReference>
<organism evidence="1 2">
    <name type="scientific">Desulfovibrio fairfieldensis</name>
    <dbReference type="NCBI Taxonomy" id="44742"/>
    <lineage>
        <taxon>Bacteria</taxon>
        <taxon>Pseudomonadati</taxon>
        <taxon>Thermodesulfobacteriota</taxon>
        <taxon>Desulfovibrionia</taxon>
        <taxon>Desulfovibrionales</taxon>
        <taxon>Desulfovibrionaceae</taxon>
        <taxon>Desulfovibrio</taxon>
    </lineage>
</organism>
<sequence>MQNMYKAFFKIYLSPSCYMLFSKFSQFQAQGIVCPEFSYSVGHIWSAFGVKVKGCVSIAFTHGIDIGYADRTTRQHSFKRRYVCRTKEGGHNHASGIFIQPSHFIVADIAEMVNSLRKIQVIYKAII</sequence>
<accession>A0A109W4K5</accession>
<proteinExistence type="predicted"/>
<evidence type="ECO:0000313" key="1">
    <source>
        <dbReference type="EMBL" id="AMD90558.1"/>
    </source>
</evidence>
<keyword evidence="2" id="KW-1185">Reference proteome</keyword>
<dbReference type="Proteomes" id="UP000069241">
    <property type="component" value="Chromosome"/>
</dbReference>
<dbReference type="STRING" id="44742.AXF13_10760"/>
<protein>
    <submittedName>
        <fullName evidence="1">Uncharacterized protein</fullName>
    </submittedName>
</protein>
<reference evidence="2" key="1">
    <citation type="submission" date="2016-02" db="EMBL/GenBank/DDBJ databases">
        <authorList>
            <person name="Holder M.E."/>
            <person name="Ajami N.J."/>
            <person name="Petrosino J.F."/>
        </authorList>
    </citation>
    <scope>NUCLEOTIDE SEQUENCE [LARGE SCALE GENOMIC DNA]</scope>
    <source>
        <strain evidence="2">CCUG 45958</strain>
    </source>
</reference>
<name>A0A109W4K5_9BACT</name>
<gene>
    <name evidence="1" type="ORF">AXF13_10760</name>
</gene>
<dbReference type="AlphaFoldDB" id="A0A109W4K5"/>